<reference evidence="18" key="2">
    <citation type="submission" date="2025-09" db="UniProtKB">
        <authorList>
            <consortium name="Ensembl"/>
        </authorList>
    </citation>
    <scope>IDENTIFICATION</scope>
</reference>
<dbReference type="InterPro" id="IPR000488">
    <property type="entry name" value="Death_dom"/>
</dbReference>
<evidence type="ECO:0000256" key="13">
    <source>
        <dbReference type="PROSITE-ProRule" id="PRU00206"/>
    </source>
</evidence>
<dbReference type="GO" id="GO:0005031">
    <property type="term" value="F:tumor necrosis factor receptor activity"/>
    <property type="evidence" value="ECO:0007669"/>
    <property type="project" value="InterPro"/>
</dbReference>
<dbReference type="InterPro" id="IPR033994">
    <property type="entry name" value="TNFRSF1A_death"/>
</dbReference>
<evidence type="ECO:0000313" key="18">
    <source>
        <dbReference type="Ensembl" id="ENSPCEP00000012686.1"/>
    </source>
</evidence>
<keyword evidence="14" id="KW-1133">Transmembrane helix</keyword>
<dbReference type="AlphaFoldDB" id="A0A8C8RY51"/>
<dbReference type="Ensembl" id="ENSPCET00000013137.1">
    <property type="protein sequence ID" value="ENSPCEP00000012686.1"/>
    <property type="gene ID" value="ENSPCEG00000010097.1"/>
</dbReference>
<comment type="caution">
    <text evidence="13">Lacks conserved residue(s) required for the propagation of feature annotation.</text>
</comment>
<feature type="transmembrane region" description="Helical" evidence="14">
    <location>
        <begin position="224"/>
        <end position="246"/>
    </location>
</feature>
<dbReference type="GO" id="GO:0043235">
    <property type="term" value="C:receptor complex"/>
    <property type="evidence" value="ECO:0007669"/>
    <property type="project" value="TreeGrafter"/>
</dbReference>
<evidence type="ECO:0000256" key="10">
    <source>
        <dbReference type="ARBA" id="ARBA00031535"/>
    </source>
</evidence>
<dbReference type="InterPro" id="IPR001368">
    <property type="entry name" value="TNFR/NGFR_Cys_rich_reg"/>
</dbReference>
<accession>A0A8C8RY51</accession>
<keyword evidence="7 13" id="KW-1015">Disulfide bond</keyword>
<sequence length="444" mass="50050">MGPPGPSTGLLAMLILILAWVWMEECLGVALNPDALQIHGVLQERKRREPECQMGEYLHPNKTHCCMRCHAGTYMAEHCVLGRLAPRCQRCPAGTFMARDNTMKNCFSCQGCRSEWQQITKSECTETQDTVCGCLPNQYRDRPTENHNFFRCKNCSPCHNGTILKDCTANSDTVCGCHPGFFWQKYECSPCSSCSKDDCKKVCGSGLMLPTSPSVRNESWETQAHTLVLIGVVVVLGVMLGLVPAFKLIKQYRKKRQSPFYSCVFMQQSKKELVSEVSKVLCTEVSELPSDCHYRLSHSTCLKPKVVMNETKASTLAPEPAPIEATRTINSVPRSMVTQELPDCVRPAGKTQLPDNPAVLYTVVENVLPTRWKEFVRRLGLSDYEIERIELEQRRVRDAHYEMLRQWKLQMAQGATVERISNVLNQMELSGCSEAIQEALSQQP</sequence>
<evidence type="ECO:0000259" key="17">
    <source>
        <dbReference type="PROSITE" id="PS50050"/>
    </source>
</evidence>
<evidence type="ECO:0000256" key="8">
    <source>
        <dbReference type="ARBA" id="ARBA00023180"/>
    </source>
</evidence>
<feature type="domain" description="Death" evidence="16">
    <location>
        <begin position="357"/>
        <end position="440"/>
    </location>
</feature>
<dbReference type="GO" id="GO:0045121">
    <property type="term" value="C:membrane raft"/>
    <property type="evidence" value="ECO:0007669"/>
    <property type="project" value="TreeGrafter"/>
</dbReference>
<dbReference type="FunFam" id="2.10.50.10:FF:000020">
    <property type="entry name" value="Tumor necrosis factor receptor superfamily member 1A"/>
    <property type="match status" value="1"/>
</dbReference>
<dbReference type="CDD" id="cd08313">
    <property type="entry name" value="Death_TNFR1"/>
    <property type="match status" value="1"/>
</dbReference>
<dbReference type="SMART" id="SM00208">
    <property type="entry name" value="TNFR"/>
    <property type="match status" value="3"/>
</dbReference>
<dbReference type="GO" id="GO:0006915">
    <property type="term" value="P:apoptotic process"/>
    <property type="evidence" value="ECO:0007669"/>
    <property type="project" value="UniProtKB-KW"/>
</dbReference>
<dbReference type="InterPro" id="IPR052493">
    <property type="entry name" value="TNFRSF1A"/>
</dbReference>
<feature type="signal peptide" evidence="15">
    <location>
        <begin position="1"/>
        <end position="28"/>
    </location>
</feature>
<evidence type="ECO:0000256" key="12">
    <source>
        <dbReference type="ARBA" id="ARBA00031785"/>
    </source>
</evidence>
<feature type="disulfide bond" evidence="13">
    <location>
        <begin position="91"/>
        <end position="106"/>
    </location>
</feature>
<evidence type="ECO:0000256" key="6">
    <source>
        <dbReference type="ARBA" id="ARBA00023034"/>
    </source>
</evidence>
<feature type="repeat" description="TNFR-Cys" evidence="13">
    <location>
        <begin position="133"/>
        <end position="175"/>
    </location>
</feature>
<keyword evidence="14" id="KW-0472">Membrane</keyword>
<dbReference type="Proteomes" id="UP000694393">
    <property type="component" value="Unplaced"/>
</dbReference>
<dbReference type="Pfam" id="PF00531">
    <property type="entry name" value="Death"/>
    <property type="match status" value="1"/>
</dbReference>
<evidence type="ECO:0000256" key="14">
    <source>
        <dbReference type="SAM" id="Phobius"/>
    </source>
</evidence>
<feature type="domain" description="TNFR-Cys" evidence="17">
    <location>
        <begin position="90"/>
        <end position="132"/>
    </location>
</feature>
<dbReference type="InterPro" id="IPR020419">
    <property type="entry name" value="TNFR_1A"/>
</dbReference>
<evidence type="ECO:0000256" key="1">
    <source>
        <dbReference type="ARBA" id="ARBA00004614"/>
    </source>
</evidence>
<evidence type="ECO:0000259" key="16">
    <source>
        <dbReference type="PROSITE" id="PS50017"/>
    </source>
</evidence>
<evidence type="ECO:0000256" key="9">
    <source>
        <dbReference type="ARBA" id="ARBA00030825"/>
    </source>
</evidence>
<evidence type="ECO:0000256" key="4">
    <source>
        <dbReference type="ARBA" id="ARBA00022729"/>
    </source>
</evidence>
<dbReference type="GO" id="GO:0006693">
    <property type="term" value="P:prostaglandin metabolic process"/>
    <property type="evidence" value="ECO:0007669"/>
    <property type="project" value="InterPro"/>
</dbReference>
<keyword evidence="3" id="KW-0053">Apoptosis</keyword>
<name>A0A8C8RY51_9SAUR</name>
<feature type="domain" description="TNFR-Cys" evidence="17">
    <location>
        <begin position="133"/>
        <end position="175"/>
    </location>
</feature>
<dbReference type="Pfam" id="PF00020">
    <property type="entry name" value="TNFR_c6"/>
    <property type="match status" value="2"/>
</dbReference>
<organism evidence="18 19">
    <name type="scientific">Pelusios castaneus</name>
    <name type="common">West African mud turtle</name>
    <dbReference type="NCBI Taxonomy" id="367368"/>
    <lineage>
        <taxon>Eukaryota</taxon>
        <taxon>Metazoa</taxon>
        <taxon>Chordata</taxon>
        <taxon>Craniata</taxon>
        <taxon>Vertebrata</taxon>
        <taxon>Euteleostomi</taxon>
        <taxon>Archelosauria</taxon>
        <taxon>Testudinata</taxon>
        <taxon>Testudines</taxon>
        <taxon>Pleurodira</taxon>
        <taxon>Pelomedusidae</taxon>
        <taxon>Pelusios</taxon>
    </lineage>
</organism>
<evidence type="ECO:0000256" key="5">
    <source>
        <dbReference type="ARBA" id="ARBA00022737"/>
    </source>
</evidence>
<dbReference type="SMART" id="SM00005">
    <property type="entry name" value="DEATH"/>
    <property type="match status" value="1"/>
</dbReference>
<keyword evidence="5" id="KW-0677">Repeat</keyword>
<keyword evidence="4 15" id="KW-0732">Signal</keyword>
<keyword evidence="6" id="KW-0333">Golgi apparatus</keyword>
<dbReference type="PROSITE" id="PS50050">
    <property type="entry name" value="TNFR_NGFR_2"/>
    <property type="match status" value="2"/>
</dbReference>
<protein>
    <recommendedName>
        <fullName evidence="2">Tumor necrosis factor receptor superfamily member 1A</fullName>
    </recommendedName>
    <alternativeName>
        <fullName evidence="12">Tumor necrosis factor receptor 1</fullName>
    </alternativeName>
    <alternativeName>
        <fullName evidence="9">Tumor necrosis factor receptor type I</fullName>
    </alternativeName>
    <alternativeName>
        <fullName evidence="10">p55</fullName>
    </alternativeName>
    <alternativeName>
        <fullName evidence="11">p60</fullName>
    </alternativeName>
</protein>
<dbReference type="PANTHER" id="PTHR46861:SF1">
    <property type="entry name" value="TUMOR NECROSIS FACTOR RECEPTOR SUPERFAMILY MEMBER 1A"/>
    <property type="match status" value="1"/>
</dbReference>
<evidence type="ECO:0000256" key="11">
    <source>
        <dbReference type="ARBA" id="ARBA00031548"/>
    </source>
</evidence>
<dbReference type="InterPro" id="IPR011029">
    <property type="entry name" value="DEATH-like_dom_sf"/>
</dbReference>
<dbReference type="PROSITE" id="PS50017">
    <property type="entry name" value="DEATH_DOMAIN"/>
    <property type="match status" value="1"/>
</dbReference>
<dbReference type="PROSITE" id="PS00652">
    <property type="entry name" value="TNFR_NGFR_1"/>
    <property type="match status" value="1"/>
</dbReference>
<dbReference type="SUPFAM" id="SSF47986">
    <property type="entry name" value="DEATH domain"/>
    <property type="match status" value="1"/>
</dbReference>
<dbReference type="PANTHER" id="PTHR46861">
    <property type="entry name" value="TUMOR NECROSIS FACTOR RECEPTOR SUPERFAMILY MEMBER 1A"/>
    <property type="match status" value="1"/>
</dbReference>
<keyword evidence="8" id="KW-0325">Glycoprotein</keyword>
<dbReference type="SUPFAM" id="SSF57586">
    <property type="entry name" value="TNF receptor-like"/>
    <property type="match status" value="3"/>
</dbReference>
<evidence type="ECO:0000256" key="2">
    <source>
        <dbReference type="ARBA" id="ARBA00016302"/>
    </source>
</evidence>
<evidence type="ECO:0000313" key="19">
    <source>
        <dbReference type="Proteomes" id="UP000694393"/>
    </source>
</evidence>
<keyword evidence="14" id="KW-0812">Transmembrane</keyword>
<evidence type="ECO:0000256" key="15">
    <source>
        <dbReference type="SAM" id="SignalP"/>
    </source>
</evidence>
<dbReference type="GO" id="GO:0000139">
    <property type="term" value="C:Golgi membrane"/>
    <property type="evidence" value="ECO:0007669"/>
    <property type="project" value="UniProtKB-SubCell"/>
</dbReference>
<proteinExistence type="predicted"/>
<feature type="repeat" description="TNFR-Cys" evidence="13">
    <location>
        <begin position="90"/>
        <end position="132"/>
    </location>
</feature>
<dbReference type="GO" id="GO:0043120">
    <property type="term" value="F:tumor necrosis factor binding"/>
    <property type="evidence" value="ECO:0007669"/>
    <property type="project" value="TreeGrafter"/>
</dbReference>
<evidence type="ECO:0000256" key="3">
    <source>
        <dbReference type="ARBA" id="ARBA00022703"/>
    </source>
</evidence>
<comment type="subcellular location">
    <subcellularLocation>
        <location evidence="1">Golgi apparatus membrane</location>
        <topology evidence="1">Single-pass type I membrane protein</topology>
    </subcellularLocation>
</comment>
<dbReference type="Gene3D" id="1.10.533.10">
    <property type="entry name" value="Death Domain, Fas"/>
    <property type="match status" value="1"/>
</dbReference>
<dbReference type="PRINTS" id="PR01918">
    <property type="entry name" value="TNFACTORR1A"/>
</dbReference>
<feature type="chain" id="PRO_5034682358" description="Tumor necrosis factor receptor superfamily member 1A" evidence="15">
    <location>
        <begin position="29"/>
        <end position="444"/>
    </location>
</feature>
<keyword evidence="19" id="KW-1185">Reference proteome</keyword>
<evidence type="ECO:0000256" key="7">
    <source>
        <dbReference type="ARBA" id="ARBA00023157"/>
    </source>
</evidence>
<reference evidence="18" key="1">
    <citation type="submission" date="2025-08" db="UniProtKB">
        <authorList>
            <consortium name="Ensembl"/>
        </authorList>
    </citation>
    <scope>IDENTIFICATION</scope>
</reference>
<dbReference type="Gene3D" id="2.10.50.10">
    <property type="entry name" value="Tumor Necrosis Factor Receptor, subunit A, domain 2"/>
    <property type="match status" value="2"/>
</dbReference>
<dbReference type="GO" id="GO:0006954">
    <property type="term" value="P:inflammatory response"/>
    <property type="evidence" value="ECO:0007669"/>
    <property type="project" value="InterPro"/>
</dbReference>